<evidence type="ECO:0008006" key="3">
    <source>
        <dbReference type="Google" id="ProtNLM"/>
    </source>
</evidence>
<dbReference type="Proteomes" id="UP000198104">
    <property type="component" value="Unassembled WGS sequence"/>
</dbReference>
<keyword evidence="2" id="KW-1185">Reference proteome</keyword>
<reference evidence="1 2" key="1">
    <citation type="submission" date="2017-05" db="EMBL/GenBank/DDBJ databases">
        <title>Polynucleobacter sp. MWH-K35W1 isolated from the permanently anoxic monimolimnion of a meromictic lake.</title>
        <authorList>
            <person name="Hahn M.W."/>
        </authorList>
    </citation>
    <scope>NUCLEOTIDE SEQUENCE [LARGE SCALE GENOMIC DNA]</scope>
    <source>
        <strain evidence="1 2">MWH-K35W1</strain>
    </source>
</reference>
<gene>
    <name evidence="1" type="ORF">CBI30_02615</name>
</gene>
<protein>
    <recommendedName>
        <fullName evidence="3">PAS domain-containing protein</fullName>
    </recommendedName>
</protein>
<accession>A0A254Q0I3</accession>
<dbReference type="EMBL" id="NGUO01000003">
    <property type="protein sequence ID" value="OWS72313.1"/>
    <property type="molecule type" value="Genomic_DNA"/>
</dbReference>
<proteinExistence type="predicted"/>
<sequence length="305" mass="33454">MPNRDKTTKRFAAAFNASLYRKYKTAPSNIFIATQFNLRAHGTSIVSTETARKWSKGLAYPSASHLTTIVDWLQLNPSDFLVDLMTNHLIPSLSEGVGNNDANLNIISSQQILDLLKLEIAVVASSGIIVQVNKAWINFFTENSINRVTENFLGKNYLTVCDHALGGEALNASDMGSGIRKVLRGDLKEFALKYSCHSPQKKRWFIGRVSPISHNGRIYAVVSHQAISGENSLKAKLLFEGEEKAKRAGELVIANEDKAARAAELVIANTELLFEGEEKAKRAGELVIANEDKAARAAELVIANT</sequence>
<comment type="caution">
    <text evidence="1">The sequence shown here is derived from an EMBL/GenBank/DDBJ whole genome shotgun (WGS) entry which is preliminary data.</text>
</comment>
<evidence type="ECO:0000313" key="1">
    <source>
        <dbReference type="EMBL" id="OWS72313.1"/>
    </source>
</evidence>
<feature type="non-terminal residue" evidence="1">
    <location>
        <position position="305"/>
    </location>
</feature>
<evidence type="ECO:0000313" key="2">
    <source>
        <dbReference type="Proteomes" id="UP000198104"/>
    </source>
</evidence>
<name>A0A254Q0I3_9BURK</name>
<organism evidence="1 2">
    <name type="scientific">Polynucleobacter aenigmaticus</name>
    <dbReference type="NCBI Taxonomy" id="1743164"/>
    <lineage>
        <taxon>Bacteria</taxon>
        <taxon>Pseudomonadati</taxon>
        <taxon>Pseudomonadota</taxon>
        <taxon>Betaproteobacteria</taxon>
        <taxon>Burkholderiales</taxon>
        <taxon>Burkholderiaceae</taxon>
        <taxon>Polynucleobacter</taxon>
    </lineage>
</organism>
<dbReference type="AlphaFoldDB" id="A0A254Q0I3"/>